<comment type="caution">
    <text evidence="2">The sequence shown here is derived from an EMBL/GenBank/DDBJ whole genome shotgun (WGS) entry which is preliminary data.</text>
</comment>
<evidence type="ECO:0000259" key="1">
    <source>
        <dbReference type="Pfam" id="PF12392"/>
    </source>
</evidence>
<dbReference type="PANTHER" id="PTHR30217">
    <property type="entry name" value="PEPTIDASE U32 FAMILY"/>
    <property type="match status" value="1"/>
</dbReference>
<feature type="domain" description="Peptidase U32 collagenase" evidence="1">
    <location>
        <begin position="321"/>
        <end position="418"/>
    </location>
</feature>
<dbReference type="EMBL" id="JANGEW010000014">
    <property type="protein sequence ID" value="MCQ5342952.1"/>
    <property type="molecule type" value="Genomic_DNA"/>
</dbReference>
<protein>
    <submittedName>
        <fullName evidence="2">U32 family peptidase</fullName>
    </submittedName>
</protein>
<name>A0ABT1SSU6_9FIRM</name>
<dbReference type="Pfam" id="PF01136">
    <property type="entry name" value="Peptidase_U32"/>
    <property type="match status" value="2"/>
</dbReference>
<gene>
    <name evidence="2" type="ORF">NE675_07965</name>
</gene>
<dbReference type="RefSeq" id="WP_062412214.1">
    <property type="nucleotide sequence ID" value="NZ_JAJCIO010000011.1"/>
</dbReference>
<dbReference type="InterPro" id="IPR051454">
    <property type="entry name" value="RNA/ubiquinone_mod_enzymes"/>
</dbReference>
<dbReference type="Pfam" id="PF12392">
    <property type="entry name" value="DUF3656"/>
    <property type="match status" value="1"/>
</dbReference>
<dbReference type="PANTHER" id="PTHR30217:SF10">
    <property type="entry name" value="23S RRNA 5-HYDROXYCYTIDINE C2501 SYNTHASE"/>
    <property type="match status" value="1"/>
</dbReference>
<organism evidence="2 3">
    <name type="scientific">Megasphaera massiliensis</name>
    <dbReference type="NCBI Taxonomy" id="1232428"/>
    <lineage>
        <taxon>Bacteria</taxon>
        <taxon>Bacillati</taxon>
        <taxon>Bacillota</taxon>
        <taxon>Negativicutes</taxon>
        <taxon>Veillonellales</taxon>
        <taxon>Veillonellaceae</taxon>
        <taxon>Megasphaera</taxon>
    </lineage>
</organism>
<proteinExistence type="predicted"/>
<accession>A0ABT1SSU6</accession>
<evidence type="ECO:0000313" key="3">
    <source>
        <dbReference type="Proteomes" id="UP001206692"/>
    </source>
</evidence>
<evidence type="ECO:0000313" key="2">
    <source>
        <dbReference type="EMBL" id="MCQ5342952.1"/>
    </source>
</evidence>
<reference evidence="2 3" key="1">
    <citation type="submission" date="2022-06" db="EMBL/GenBank/DDBJ databases">
        <title>Isolation of gut microbiota from human fecal samples.</title>
        <authorList>
            <person name="Pamer E.G."/>
            <person name="Barat B."/>
            <person name="Waligurski E."/>
            <person name="Medina S."/>
            <person name="Paddock L."/>
            <person name="Mostad J."/>
        </authorList>
    </citation>
    <scope>NUCLEOTIDE SEQUENCE [LARGE SCALE GENOMIC DNA]</scope>
    <source>
        <strain evidence="2 3">DFI.1.1</strain>
    </source>
</reference>
<dbReference type="InterPro" id="IPR001539">
    <property type="entry name" value="Peptidase_U32"/>
</dbReference>
<sequence length="730" mass="79635">MAELLAPAGSLDNVLTAIDAGADAVYFGGKSFNARRFAHNLDDDEIVQAVKTAHLFGVKVYVTVNILMADTELEALTAYLQSLDAAGVDGIIVQDLAVALLARRVVPNLPLHGSTQMTVADADGVRFLEENGFTQAVLSRELSLAEIQSVCASSPLAIEVFIHGASCMAYSGQCLMSSFLGGRSGNRGACAQPCRQPYTLVRDGKEVMKQEAYVLSLKDLKALDYIDDLLDAGVTSFKIEGRMKGDTYVRTVVTAYRKVIDAHYSSPKARKKAHAEAQALLTAAFNRSYQDDFLADTVSRRTLTEKNPSGRQTADDAAIGLTRKLPIYAYVDVDGEGRLTLTVWDEKAHTAVVTADFQPQPASKRPATIDYLKKQLGRLGETPFALTEVTAWDETKMIPASVLNELRRDAVAKLTETILDDYQRPAAGTAAPMLERADVPQKGKAMELVVRCDTVDAVRAAAEQGADIIIFGGESYHHRPFLNADWQQAVKAAHDHQTALWAGTPRIVDESHRAAVQQELERAVDSGIDGIYAGAMAVFTMAKRVGKGLPVRTDWSLNIFNSQAASAYAALGCQSVTASLEATLRQMRDMARKDPCPIEAVVEGRVEMMVTESCVISSFAGNGQKKGCPNICQGGAYALRDRRDEDFPVATDQYCRNHILNSRDLDMAPYYKDLVRAGLAAIRIEGRGRSPKWLAEQVSRYRRLCDGTETLVLGKEDQTVTRGHFFHGIL</sequence>
<keyword evidence="3" id="KW-1185">Reference proteome</keyword>
<dbReference type="InterPro" id="IPR020988">
    <property type="entry name" value="Pept_U32_collagenase"/>
</dbReference>
<dbReference type="Proteomes" id="UP001206692">
    <property type="component" value="Unassembled WGS sequence"/>
</dbReference>